<name>A0ACA9QG42_9GLOM</name>
<keyword evidence="2" id="KW-1185">Reference proteome</keyword>
<proteinExistence type="predicted"/>
<reference evidence="1" key="1">
    <citation type="submission" date="2021-06" db="EMBL/GenBank/DDBJ databases">
        <authorList>
            <person name="Kallberg Y."/>
            <person name="Tangrot J."/>
            <person name="Rosling A."/>
        </authorList>
    </citation>
    <scope>NUCLEOTIDE SEQUENCE</scope>
    <source>
        <strain evidence="1">MA461A</strain>
    </source>
</reference>
<dbReference type="Proteomes" id="UP000789920">
    <property type="component" value="Unassembled WGS sequence"/>
</dbReference>
<evidence type="ECO:0000313" key="2">
    <source>
        <dbReference type="Proteomes" id="UP000789920"/>
    </source>
</evidence>
<comment type="caution">
    <text evidence="1">The sequence shown here is derived from an EMBL/GenBank/DDBJ whole genome shotgun (WGS) entry which is preliminary data.</text>
</comment>
<sequence>MQSTQQVKSTNKHIKTKVNTKTSLLNLEKAIQMRLECEFIQDIIKNYLTLESISVQNEQISQSILYCACLFEISKDLTTLSNTYEYMNRYLEDEYDALQALLKNIMNMINYKHILEIWKVLLFDHYKHSSNAVECDKNEEMNQVIFIRGSNAYQTSIHTNITKKQEYIHSFGIAKCRLKFMTVDVNQIENLKKSKYKERPRLQNSAQKGRTDKINIEDKNCKSSGTKENLAPKIEAHYCDNCYEISHYV</sequence>
<feature type="non-terminal residue" evidence="1">
    <location>
        <position position="249"/>
    </location>
</feature>
<accession>A0ACA9QG42</accession>
<protein>
    <submittedName>
        <fullName evidence="1">25657_t:CDS:1</fullName>
    </submittedName>
</protein>
<gene>
    <name evidence="1" type="ORF">RPERSI_LOCUS14093</name>
</gene>
<evidence type="ECO:0000313" key="1">
    <source>
        <dbReference type="EMBL" id="CAG8750076.1"/>
    </source>
</evidence>
<organism evidence="1 2">
    <name type="scientific">Racocetra persica</name>
    <dbReference type="NCBI Taxonomy" id="160502"/>
    <lineage>
        <taxon>Eukaryota</taxon>
        <taxon>Fungi</taxon>
        <taxon>Fungi incertae sedis</taxon>
        <taxon>Mucoromycota</taxon>
        <taxon>Glomeromycotina</taxon>
        <taxon>Glomeromycetes</taxon>
        <taxon>Diversisporales</taxon>
        <taxon>Gigasporaceae</taxon>
        <taxon>Racocetra</taxon>
    </lineage>
</organism>
<dbReference type="EMBL" id="CAJVQC010032034">
    <property type="protein sequence ID" value="CAG8750076.1"/>
    <property type="molecule type" value="Genomic_DNA"/>
</dbReference>